<organism evidence="1 2">
    <name type="scientific">Heliocybe sulcata</name>
    <dbReference type="NCBI Taxonomy" id="5364"/>
    <lineage>
        <taxon>Eukaryota</taxon>
        <taxon>Fungi</taxon>
        <taxon>Dikarya</taxon>
        <taxon>Basidiomycota</taxon>
        <taxon>Agaricomycotina</taxon>
        <taxon>Agaricomycetes</taxon>
        <taxon>Gloeophyllales</taxon>
        <taxon>Gloeophyllaceae</taxon>
        <taxon>Heliocybe</taxon>
    </lineage>
</organism>
<reference evidence="1 2" key="1">
    <citation type="journal article" date="2019" name="Nat. Ecol. Evol.">
        <title>Megaphylogeny resolves global patterns of mushroom evolution.</title>
        <authorList>
            <person name="Varga T."/>
            <person name="Krizsan K."/>
            <person name="Foldi C."/>
            <person name="Dima B."/>
            <person name="Sanchez-Garcia M."/>
            <person name="Sanchez-Ramirez S."/>
            <person name="Szollosi G.J."/>
            <person name="Szarkandi J.G."/>
            <person name="Papp V."/>
            <person name="Albert L."/>
            <person name="Andreopoulos W."/>
            <person name="Angelini C."/>
            <person name="Antonin V."/>
            <person name="Barry K.W."/>
            <person name="Bougher N.L."/>
            <person name="Buchanan P."/>
            <person name="Buyck B."/>
            <person name="Bense V."/>
            <person name="Catcheside P."/>
            <person name="Chovatia M."/>
            <person name="Cooper J."/>
            <person name="Damon W."/>
            <person name="Desjardin D."/>
            <person name="Finy P."/>
            <person name="Geml J."/>
            <person name="Haridas S."/>
            <person name="Hughes K."/>
            <person name="Justo A."/>
            <person name="Karasinski D."/>
            <person name="Kautmanova I."/>
            <person name="Kiss B."/>
            <person name="Kocsube S."/>
            <person name="Kotiranta H."/>
            <person name="LaButti K.M."/>
            <person name="Lechner B.E."/>
            <person name="Liimatainen K."/>
            <person name="Lipzen A."/>
            <person name="Lukacs Z."/>
            <person name="Mihaltcheva S."/>
            <person name="Morgado L.N."/>
            <person name="Niskanen T."/>
            <person name="Noordeloos M.E."/>
            <person name="Ohm R.A."/>
            <person name="Ortiz-Santana B."/>
            <person name="Ovrebo C."/>
            <person name="Racz N."/>
            <person name="Riley R."/>
            <person name="Savchenko A."/>
            <person name="Shiryaev A."/>
            <person name="Soop K."/>
            <person name="Spirin V."/>
            <person name="Szebenyi C."/>
            <person name="Tomsovsky M."/>
            <person name="Tulloss R.E."/>
            <person name="Uehling J."/>
            <person name="Grigoriev I.V."/>
            <person name="Vagvolgyi C."/>
            <person name="Papp T."/>
            <person name="Martin F.M."/>
            <person name="Miettinen O."/>
            <person name="Hibbett D.S."/>
            <person name="Nagy L.G."/>
        </authorList>
    </citation>
    <scope>NUCLEOTIDE SEQUENCE [LARGE SCALE GENOMIC DNA]</scope>
    <source>
        <strain evidence="1 2">OMC1185</strain>
    </source>
</reference>
<proteinExistence type="predicted"/>
<evidence type="ECO:0000313" key="1">
    <source>
        <dbReference type="EMBL" id="TFK53917.1"/>
    </source>
</evidence>
<accession>A0A5C3NAM3</accession>
<dbReference type="AlphaFoldDB" id="A0A5C3NAM3"/>
<sequence>MHHYFTPTHAISVCLCSMSYVPWIYRYSQLGLFLRTVLPGNSSLLHRPRWRTCSSSFTCIGILRVILLPLTESNQIVDVCIPLIIATCYWVYYYISPHVASFRSHVAEENLAEVSGADTPAPDCYSSAKLGPQRGVANHTAALTQILQPTGLLGCSQRGNNGLIVILYLLQTIMQDVLSGSWRTACHNTDILQ</sequence>
<dbReference type="Proteomes" id="UP000305948">
    <property type="component" value="Unassembled WGS sequence"/>
</dbReference>
<keyword evidence="2" id="KW-1185">Reference proteome</keyword>
<dbReference type="EMBL" id="ML213506">
    <property type="protein sequence ID" value="TFK53917.1"/>
    <property type="molecule type" value="Genomic_DNA"/>
</dbReference>
<name>A0A5C3NAM3_9AGAM</name>
<evidence type="ECO:0000313" key="2">
    <source>
        <dbReference type="Proteomes" id="UP000305948"/>
    </source>
</evidence>
<gene>
    <name evidence="1" type="ORF">OE88DRAFT_1132107</name>
</gene>
<protein>
    <submittedName>
        <fullName evidence="1">Uncharacterized protein</fullName>
    </submittedName>
</protein>